<evidence type="ECO:0000313" key="4">
    <source>
        <dbReference type="Proteomes" id="UP000700059"/>
    </source>
</evidence>
<comment type="caution">
    <text evidence="3">The sequence shown here is derived from an EMBL/GenBank/DDBJ whole genome shotgun (WGS) entry which is preliminary data.</text>
</comment>
<evidence type="ECO:0000256" key="2">
    <source>
        <dbReference type="ARBA" id="ARBA00023125"/>
    </source>
</evidence>
<dbReference type="Gene3D" id="3.90.220.20">
    <property type="entry name" value="DNA methylase specificity domains"/>
    <property type="match status" value="1"/>
</dbReference>
<keyword evidence="4" id="KW-1185">Reference proteome</keyword>
<name>A0ABS7JQ58_9HELI</name>
<accession>A0ABS7JQ58</accession>
<keyword evidence="1" id="KW-0680">Restriction system</keyword>
<keyword evidence="2" id="KW-0238">DNA-binding</keyword>
<protein>
    <submittedName>
        <fullName evidence="3">Uncharacterized protein</fullName>
    </submittedName>
</protein>
<organism evidence="3 4">
    <name type="scientific">Helicobacter turcicus</name>
    <dbReference type="NCBI Taxonomy" id="2867412"/>
    <lineage>
        <taxon>Bacteria</taxon>
        <taxon>Pseudomonadati</taxon>
        <taxon>Campylobacterota</taxon>
        <taxon>Epsilonproteobacteria</taxon>
        <taxon>Campylobacterales</taxon>
        <taxon>Helicobacteraceae</taxon>
        <taxon>Helicobacter</taxon>
    </lineage>
</organism>
<dbReference type="SUPFAM" id="SSF116734">
    <property type="entry name" value="DNA methylase specificity domain"/>
    <property type="match status" value="1"/>
</dbReference>
<reference evidence="3 4" key="1">
    <citation type="submission" date="2021-08" db="EMBL/GenBank/DDBJ databases">
        <title>Helicobacter spp. isolated from feces of Anatolian Ground Squirrel (Spermophilus xanthoprymnus) in Turkey.</title>
        <authorList>
            <person name="Aydin F."/>
            <person name="Abay S."/>
            <person name="Kayman T."/>
            <person name="Karakaya E."/>
            <person name="Saticioglu I.B."/>
        </authorList>
    </citation>
    <scope>NUCLEOTIDE SEQUENCE [LARGE SCALE GENOMIC DNA]</scope>
    <source>
        <strain evidence="3 4">Faydin-H70</strain>
    </source>
</reference>
<evidence type="ECO:0000256" key="1">
    <source>
        <dbReference type="ARBA" id="ARBA00022747"/>
    </source>
</evidence>
<dbReference type="Proteomes" id="UP000700059">
    <property type="component" value="Unassembled WGS sequence"/>
</dbReference>
<gene>
    <name evidence="3" type="ORF">K4G57_08755</name>
</gene>
<dbReference type="EMBL" id="JAIGYQ010000017">
    <property type="protein sequence ID" value="MBX7491545.1"/>
    <property type="molecule type" value="Genomic_DNA"/>
</dbReference>
<dbReference type="InterPro" id="IPR044946">
    <property type="entry name" value="Restrct_endonuc_typeI_TRD_sf"/>
</dbReference>
<dbReference type="RefSeq" id="WP_221532800.1">
    <property type="nucleotide sequence ID" value="NZ_JAIGYP010000017.1"/>
</dbReference>
<proteinExistence type="predicted"/>
<evidence type="ECO:0000313" key="3">
    <source>
        <dbReference type="EMBL" id="MBX7491545.1"/>
    </source>
</evidence>
<sequence>MPLPPLEVQNAIVEILDKFTELEKELVARRKQYEYYRNKLLSKEELEKRARKYFAEISALPQYDNSPCDSKPCKESQNIESLKGSVTNSSQPYKIPHFSFSQKNLIPSLCA</sequence>